<dbReference type="GO" id="GO:0005085">
    <property type="term" value="F:guanyl-nucleotide exchange factor activity"/>
    <property type="evidence" value="ECO:0007669"/>
    <property type="project" value="UniProtKB-KW"/>
</dbReference>
<feature type="compositionally biased region" description="Low complexity" evidence="3">
    <location>
        <begin position="707"/>
        <end position="720"/>
    </location>
</feature>
<feature type="compositionally biased region" description="Basic and acidic residues" evidence="3">
    <location>
        <begin position="1"/>
        <end position="10"/>
    </location>
</feature>
<evidence type="ECO:0000313" key="6">
    <source>
        <dbReference type="EMBL" id="KAK4545168.1"/>
    </source>
</evidence>
<dbReference type="SMART" id="SM00147">
    <property type="entry name" value="RasGEF"/>
    <property type="match status" value="1"/>
</dbReference>
<feature type="region of interest" description="Disordered" evidence="3">
    <location>
        <begin position="124"/>
        <end position="155"/>
    </location>
</feature>
<dbReference type="Proteomes" id="UP001324427">
    <property type="component" value="Unassembled WGS sequence"/>
</dbReference>
<reference evidence="6 7" key="1">
    <citation type="submission" date="2021-11" db="EMBL/GenBank/DDBJ databases">
        <title>Black yeast isolated from Biological Soil Crust.</title>
        <authorList>
            <person name="Kurbessoian T."/>
        </authorList>
    </citation>
    <scope>NUCLEOTIDE SEQUENCE [LARGE SCALE GENOMIC DNA]</scope>
    <source>
        <strain evidence="6 7">CCFEE 5522</strain>
    </source>
</reference>
<protein>
    <recommendedName>
        <fullName evidence="8">Guanine nucleotide exchange factor LTE1</fullName>
    </recommendedName>
</protein>
<proteinExistence type="predicted"/>
<organism evidence="6 7">
    <name type="scientific">Oleoguttula mirabilis</name>
    <dbReference type="NCBI Taxonomy" id="1507867"/>
    <lineage>
        <taxon>Eukaryota</taxon>
        <taxon>Fungi</taxon>
        <taxon>Dikarya</taxon>
        <taxon>Ascomycota</taxon>
        <taxon>Pezizomycotina</taxon>
        <taxon>Dothideomycetes</taxon>
        <taxon>Dothideomycetidae</taxon>
        <taxon>Mycosphaerellales</taxon>
        <taxon>Teratosphaeriaceae</taxon>
        <taxon>Oleoguttula</taxon>
    </lineage>
</organism>
<feature type="region of interest" description="Disordered" evidence="3">
    <location>
        <begin position="912"/>
        <end position="943"/>
    </location>
</feature>
<dbReference type="PANTHER" id="PTHR23113">
    <property type="entry name" value="GUANINE NUCLEOTIDE EXCHANGE FACTOR"/>
    <property type="match status" value="1"/>
</dbReference>
<dbReference type="PROSITE" id="PS50009">
    <property type="entry name" value="RASGEF_CAT"/>
    <property type="match status" value="1"/>
</dbReference>
<dbReference type="InterPro" id="IPR023578">
    <property type="entry name" value="Ras_GEF_dom_sf"/>
</dbReference>
<dbReference type="Gene3D" id="1.10.840.10">
    <property type="entry name" value="Ras guanine-nucleotide exchange factors catalytic domain"/>
    <property type="match status" value="1"/>
</dbReference>
<feature type="domain" description="N-terminal Ras-GEF" evidence="5">
    <location>
        <begin position="313"/>
        <end position="437"/>
    </location>
</feature>
<gene>
    <name evidence="6" type="ORF">LTR36_003719</name>
</gene>
<dbReference type="InterPro" id="IPR008937">
    <property type="entry name" value="Ras-like_GEF"/>
</dbReference>
<dbReference type="PANTHER" id="PTHR23113:SF363">
    <property type="entry name" value="PROTEIN SON OF SEVENLESS"/>
    <property type="match status" value="1"/>
</dbReference>
<feature type="compositionally biased region" description="Low complexity" evidence="3">
    <location>
        <begin position="918"/>
        <end position="934"/>
    </location>
</feature>
<dbReference type="InterPro" id="IPR000651">
    <property type="entry name" value="Ras-like_Gua-exchang_fac_N"/>
</dbReference>
<accession>A0AAV9JID1</accession>
<evidence type="ECO:0000256" key="3">
    <source>
        <dbReference type="SAM" id="MobiDB-lite"/>
    </source>
</evidence>
<dbReference type="SUPFAM" id="SSF48366">
    <property type="entry name" value="Ras GEF"/>
    <property type="match status" value="1"/>
</dbReference>
<feature type="region of interest" description="Disordered" evidence="3">
    <location>
        <begin position="1"/>
        <end position="53"/>
    </location>
</feature>
<name>A0AAV9JID1_9PEZI</name>
<feature type="region of interest" description="Disordered" evidence="3">
    <location>
        <begin position="564"/>
        <end position="625"/>
    </location>
</feature>
<feature type="compositionally biased region" description="Polar residues" evidence="3">
    <location>
        <begin position="1090"/>
        <end position="1102"/>
    </location>
</feature>
<feature type="region of interest" description="Disordered" evidence="3">
    <location>
        <begin position="1189"/>
        <end position="1285"/>
    </location>
</feature>
<feature type="region of interest" description="Disordered" evidence="3">
    <location>
        <begin position="774"/>
        <end position="801"/>
    </location>
</feature>
<dbReference type="SMART" id="SM00229">
    <property type="entry name" value="RasGEFN"/>
    <property type="match status" value="1"/>
</dbReference>
<feature type="compositionally biased region" description="Polar residues" evidence="3">
    <location>
        <begin position="1060"/>
        <end position="1069"/>
    </location>
</feature>
<feature type="domain" description="Ras-GEF" evidence="4">
    <location>
        <begin position="1341"/>
        <end position="1585"/>
    </location>
</feature>
<dbReference type="CDD" id="cd06224">
    <property type="entry name" value="REM"/>
    <property type="match status" value="1"/>
</dbReference>
<evidence type="ECO:0000256" key="1">
    <source>
        <dbReference type="ARBA" id="ARBA00022658"/>
    </source>
</evidence>
<dbReference type="PROSITE" id="PS50212">
    <property type="entry name" value="RASGEF_NTER"/>
    <property type="match status" value="1"/>
</dbReference>
<evidence type="ECO:0000256" key="2">
    <source>
        <dbReference type="PROSITE-ProRule" id="PRU00168"/>
    </source>
</evidence>
<evidence type="ECO:0000259" key="5">
    <source>
        <dbReference type="PROSITE" id="PS50212"/>
    </source>
</evidence>
<feature type="compositionally biased region" description="Polar residues" evidence="3">
    <location>
        <begin position="267"/>
        <end position="289"/>
    </location>
</feature>
<dbReference type="GO" id="GO:0005886">
    <property type="term" value="C:plasma membrane"/>
    <property type="evidence" value="ECO:0007669"/>
    <property type="project" value="TreeGrafter"/>
</dbReference>
<feature type="region of interest" description="Disordered" evidence="3">
    <location>
        <begin position="693"/>
        <end position="749"/>
    </location>
</feature>
<feature type="region of interest" description="Disordered" evidence="3">
    <location>
        <begin position="1059"/>
        <end position="1156"/>
    </location>
</feature>
<dbReference type="InterPro" id="IPR001895">
    <property type="entry name" value="RASGEF_cat_dom"/>
</dbReference>
<dbReference type="Pfam" id="PF00618">
    <property type="entry name" value="RasGEF_N"/>
    <property type="match status" value="1"/>
</dbReference>
<feature type="compositionally biased region" description="Polar residues" evidence="3">
    <location>
        <begin position="515"/>
        <end position="524"/>
    </location>
</feature>
<keyword evidence="1 2" id="KW-0344">Guanine-nucleotide releasing factor</keyword>
<dbReference type="Pfam" id="PF00617">
    <property type="entry name" value="RasGEF"/>
    <property type="match status" value="1"/>
</dbReference>
<evidence type="ECO:0008006" key="8">
    <source>
        <dbReference type="Google" id="ProtNLM"/>
    </source>
</evidence>
<sequence>MPLLRDEKTQPGKLRRPTSGKIRTAKDSNEIIRVPRRTEPLGRPSTDDDPNARHFTVANIGAGGMLYLKPSRMPPTNYVQRPATPPRTSDGGENMRMEEVGERQGNMSGSWTPRLQAAKTGAYDHAIPMPPSSLANAPPRRRPRSRSFSTVSDRIRYPTADANDFQLLVNGRDTEQRPKSSVDLSGGFLDLHIPHYRLGTPRFSDRGTAYLHSSMYTATTTDDMRSSVFSRADYDKLFPAPPGGPRGSGATTRSTPSPYLHPFAARYSSTASRTPPTHSPALPSSQHGTITPGMFDKVEANPDDPSIVRYHATSGKITAATPARLIAQITSPLFLDYELLSDFFLTFRSFMPCQDLLEYLLARMKWAMGTTTDAGRIVRVRTFVALRHWILNYFADDFVMDARIRQRFCDLVNDLVHDLRRRADHGGSDMNIVGEMKKCWRRTCAMYFPVTDALDTLPEADIFPGCEQSSEGFAASAASLPLALHPKTSKADFRRVSAPLQIPAEPGLEGLTDVATGNESTVQSPGPEIGRLMRTASIPTSPMSEQSLQVLSCSVPFLRHLRPSETAGERAGTARPVGLQRNPPLSGKPSKPSHQHKRSGSFSDALRDGRAPLPSNQGPPADLHSLAANTFTGGLVRGLLLQPSPAKVTLLIPISPGLDSRGVRFGGIEENYFADRSGQNLGVKRLVGDVRRALSSRKGRHESPVPSSHRSMNSSDSRSSANLVPVEHARPSHSSAWQQLRGPPRVDMLGAQIGDSYKEAFRDADLPDPADEEAHQQLVVDRQRQRESDVPPDGLNLSPSRSTLDRWNSRVTIGDRSILIVDDTGGHGLPMTSRALPSVSSMSSAMAPQPLFRKPEEAFRDVQQHQAGPGQRTLRQSALYAGERIYRRPSSGIPIHDLLAVPEAWMSDEAAVEDGNLSPTARAAARKSSSAQPSGLHQLRRRPGGDLKAADHVHELEPLPRPDTLGSFSTMSRSQGTSAVQSRELSGTHFSGQDFANWKMPTHVTSHRGKNSLGLLDWDSSPPNLRPCFQAEVSNLADLPDKSHVGGIEDTLMKLEGKASTPTDSTLTANDHKLPPPARQTVGHGPLRVTNLSISADGSTSVEGDRVLSPRTETQGASIYRISGSDATNDYRFQSVGSSEPYGRSEAQDSAAPVLPKSSKADDFAMHGLENPSSSNKAYVFVAERATPGDDVKDRTTKSDGAPRSGTSQGSFLLDDNESLSDISTEIADQSEEDGGVRSFFFDDTVDDDDVLPQSFRAPPTPPSTVGAPQENSPERGIGSANMPNEAAPHLKEAQSAAKLLSPNYDRSRAHQQPPEADLRRIKTAPGAQPAVHLPFLLAFESETVAEQLTIIEKDALDEVDWKDLIGLNWQQSPPHARNWVEYLKSDDCSGVDIVVARFNLVVKWVVSECLLTEAPSERARCITKFVHIATHCRRFRNYASMYQITLGLLSADLARLHMTWALVAPAEKQMLDRLEKLCQPVRNFSHLRQEMETSTVDSGCIPFIGLYTHDLMFNAQKPSRVDPTPMGKEPLVNFERYQTAAIIVKSLLRLIEASSKYIFHPHPEVLSRCLWLAALDDSEISSRSKTLER</sequence>
<evidence type="ECO:0000313" key="7">
    <source>
        <dbReference type="Proteomes" id="UP001324427"/>
    </source>
</evidence>
<evidence type="ECO:0000259" key="4">
    <source>
        <dbReference type="PROSITE" id="PS50009"/>
    </source>
</evidence>
<feature type="region of interest" description="Disordered" evidence="3">
    <location>
        <begin position="237"/>
        <end position="296"/>
    </location>
</feature>
<comment type="caution">
    <text evidence="6">The sequence shown here is derived from an EMBL/GenBank/DDBJ whole genome shotgun (WGS) entry which is preliminary data.</text>
</comment>
<feature type="region of interest" description="Disordered" evidence="3">
    <location>
        <begin position="507"/>
        <end position="529"/>
    </location>
</feature>
<dbReference type="Gene3D" id="1.20.870.10">
    <property type="entry name" value="Son of sevenless (SoS) protein Chain: S domain 1"/>
    <property type="match status" value="1"/>
</dbReference>
<dbReference type="EMBL" id="JAVFHQ010000021">
    <property type="protein sequence ID" value="KAK4545168.1"/>
    <property type="molecule type" value="Genomic_DNA"/>
</dbReference>
<feature type="region of interest" description="Disordered" evidence="3">
    <location>
        <begin position="72"/>
        <end position="94"/>
    </location>
</feature>
<keyword evidence="7" id="KW-1185">Reference proteome</keyword>
<feature type="compositionally biased region" description="Polar residues" evidence="3">
    <location>
        <begin position="1125"/>
        <end position="1138"/>
    </location>
</feature>
<dbReference type="GO" id="GO:0007265">
    <property type="term" value="P:Ras protein signal transduction"/>
    <property type="evidence" value="ECO:0007669"/>
    <property type="project" value="TreeGrafter"/>
</dbReference>
<dbReference type="InterPro" id="IPR036964">
    <property type="entry name" value="RASGEF_cat_dom_sf"/>
</dbReference>
<feature type="compositionally biased region" description="Basic and acidic residues" evidence="3">
    <location>
        <begin position="1189"/>
        <end position="1198"/>
    </location>
</feature>